<dbReference type="Gene3D" id="1.25.10.10">
    <property type="entry name" value="Leucine-rich Repeat Variant"/>
    <property type="match status" value="1"/>
</dbReference>
<dbReference type="STRING" id="425264.A0A3G2S8G5"/>
<dbReference type="OrthoDB" id="342900at2759"/>
<evidence type="ECO:0000259" key="7">
    <source>
        <dbReference type="Pfam" id="PF14500"/>
    </source>
</evidence>
<evidence type="ECO:0000259" key="6">
    <source>
        <dbReference type="Pfam" id="PF12460"/>
    </source>
</evidence>
<feature type="domain" description="MMS19 C-terminal" evidence="6">
    <location>
        <begin position="700"/>
        <end position="929"/>
    </location>
</feature>
<dbReference type="InterPro" id="IPR029240">
    <property type="entry name" value="MMS19_N"/>
</dbReference>
<keyword evidence="4 5" id="KW-0539">Nucleus</keyword>
<dbReference type="InterPro" id="IPR016024">
    <property type="entry name" value="ARM-type_fold"/>
</dbReference>
<evidence type="ECO:0000256" key="2">
    <source>
        <dbReference type="ARBA" id="ARBA00009340"/>
    </source>
</evidence>
<feature type="domain" description="MMS19 N-terminal" evidence="7">
    <location>
        <begin position="35"/>
        <end position="95"/>
    </location>
</feature>
<accession>A0A3G2S8G5</accession>
<evidence type="ECO:0000313" key="9">
    <source>
        <dbReference type="Proteomes" id="UP000269793"/>
    </source>
</evidence>
<dbReference type="GO" id="GO:0006281">
    <property type="term" value="P:DNA repair"/>
    <property type="evidence" value="ECO:0007669"/>
    <property type="project" value="UniProtKB-UniRule"/>
</dbReference>
<dbReference type="PANTHER" id="PTHR12891">
    <property type="entry name" value="DNA REPAIR/TRANSCRIPTION PROTEIN MET18/MMS19"/>
    <property type="match status" value="1"/>
</dbReference>
<feature type="domain" description="MMS19 N-terminal" evidence="7">
    <location>
        <begin position="130"/>
        <end position="344"/>
    </location>
</feature>
<dbReference type="EMBL" id="CP033153">
    <property type="protein sequence ID" value="AYO44375.1"/>
    <property type="molecule type" value="Genomic_DNA"/>
</dbReference>
<dbReference type="GO" id="GO:0016226">
    <property type="term" value="P:iron-sulfur cluster assembly"/>
    <property type="evidence" value="ECO:0007669"/>
    <property type="project" value="UniProtKB-UniRule"/>
</dbReference>
<reference evidence="8 9" key="1">
    <citation type="submission" date="2018-10" db="EMBL/GenBank/DDBJ databases">
        <title>Complete genome sequence of Malassezia restricta CBS 7877.</title>
        <authorList>
            <person name="Morand S.C."/>
            <person name="Bertignac M."/>
            <person name="Iltis A."/>
            <person name="Kolder I."/>
            <person name="Pirovano W."/>
            <person name="Jourdain R."/>
            <person name="Clavaud C."/>
        </authorList>
    </citation>
    <scope>NUCLEOTIDE SEQUENCE [LARGE SCALE GENOMIC DNA]</scope>
    <source>
        <strain evidence="8 9">CBS 7877</strain>
    </source>
</reference>
<dbReference type="InterPro" id="IPR039920">
    <property type="entry name" value="MMS19"/>
</dbReference>
<dbReference type="Pfam" id="PF12460">
    <property type="entry name" value="MMS19_C"/>
    <property type="match status" value="1"/>
</dbReference>
<evidence type="ECO:0000256" key="3">
    <source>
        <dbReference type="ARBA" id="ARBA00022737"/>
    </source>
</evidence>
<evidence type="ECO:0000256" key="1">
    <source>
        <dbReference type="ARBA" id="ARBA00004123"/>
    </source>
</evidence>
<name>A0A3G2S8G5_MALR7</name>
<dbReference type="Pfam" id="PF14500">
    <property type="entry name" value="MMS19_N"/>
    <property type="match status" value="2"/>
</dbReference>
<comment type="similarity">
    <text evidence="2 5">Belongs to the MET18/MMS19 family.</text>
</comment>
<evidence type="ECO:0000256" key="5">
    <source>
        <dbReference type="RuleBase" id="RU367072"/>
    </source>
</evidence>
<evidence type="ECO:0000256" key="4">
    <source>
        <dbReference type="ARBA" id="ARBA00023242"/>
    </source>
</evidence>
<proteinExistence type="inferred from homology"/>
<evidence type="ECO:0000313" key="8">
    <source>
        <dbReference type="EMBL" id="AYO44375.1"/>
    </source>
</evidence>
<dbReference type="InterPro" id="IPR011989">
    <property type="entry name" value="ARM-like"/>
</dbReference>
<sequence>MEAACDAYVRGAEVAVPSSVCEAVAEGAYTMLDVVKVLGVPLTSEEDAVRARAITLLSRVTGHVAARAPQRLSRQAVRTLSEFFSAKVSDAVIVGDSMAQRMNEAPHVPASAPRASLQAEEDRAMQADGMLVECVRALRVLSGLPAPAGAMASDARTIAAALFGLDLRKYPQPLRFLVYDVVRTLVERHLGALRAMRVPDGADGSAFVRGYAQLVGGEKDPRNLLVLFGVARAFLTAWPLPATEAEAMYNVLFCYFPISFRPPPDDPFGITPDDLKRALRACLAASPAFATMAYPLLLEKLSATGGASKLDVLHTLTACMPVYGAGPTAAHAADLWSYVRLDIVQPTEAAVVPAAQETLTTLIRVLGATHPHVHTILEACIDDVRDAHARRASDAMLVLACLVRAGPDTRARTTQSVLRVLTREASPRPWALLATYLDMLCDTSTPLDREALLALLTSAEAVASVHGMRALVALVRVPHSMHSDDAARAAPVWQDAVLSADDEIRACALEGLEAIRDAHPTLIETRTVPYLLHHLPTHIEAPPLRVRVVLHALARLCTTRTLFPLFSRRVWDTLEAMRACEADAAHVGYVCALIVALHVAMEEQVSASDAPVREHAEDVAQRLVAYRRAPIATHAHVAQHASDLLVLVGPHLSPEVASALASDVYAAPPWDAPCAAVMVGLPRAASVPYASAWLHDVLATPPSTLPQHWLLCALANKWATPDSAALERLWQRIPDAPPEARAAALDAWAWTACGWLSRAEPIGQQMLDTLYTCLIQDARLGMHAAHALRVLTLHSRLVSPSRGFVVRRLYRQRTMETMLVAVTEALEGRCAAREPCLVAMATLLPGATDALVSMHLTTWLPLLVHTLGMDDAPVRLTCARTLQRIVSSEHAAALAEHLPLLVPRLLDAAATPQAPRLRVAALQALQALTDAVPAAHLDAYRRQVVQALGRPHRGVDDAVRAVRTAAVDCRAAWYATQE</sequence>
<dbReference type="Proteomes" id="UP000269793">
    <property type="component" value="Chromosome VI"/>
</dbReference>
<dbReference type="AlphaFoldDB" id="A0A3G2S8G5"/>
<gene>
    <name evidence="8" type="primary">mms19</name>
    <name evidence="8" type="ORF">DNF11_3425</name>
</gene>
<dbReference type="GO" id="GO:0051604">
    <property type="term" value="P:protein maturation"/>
    <property type="evidence" value="ECO:0007669"/>
    <property type="project" value="UniProtKB-UniRule"/>
</dbReference>
<organism evidence="8 9">
    <name type="scientific">Malassezia restricta (strain ATCC 96810 / NBRC 103918 / CBS 7877)</name>
    <name type="common">Seborrheic dermatitis infection agent</name>
    <dbReference type="NCBI Taxonomy" id="425264"/>
    <lineage>
        <taxon>Eukaryota</taxon>
        <taxon>Fungi</taxon>
        <taxon>Dikarya</taxon>
        <taxon>Basidiomycota</taxon>
        <taxon>Ustilaginomycotina</taxon>
        <taxon>Malasseziomycetes</taxon>
        <taxon>Malasseziales</taxon>
        <taxon>Malasseziaceae</taxon>
        <taxon>Malassezia</taxon>
    </lineage>
</organism>
<keyword evidence="5" id="KW-0227">DNA damage</keyword>
<dbReference type="VEuPathDB" id="FungiDB:DNF11_3425"/>
<dbReference type="InterPro" id="IPR024687">
    <property type="entry name" value="MMS19_C"/>
</dbReference>
<protein>
    <recommendedName>
        <fullName evidence="5">MMS19 nucleotide excision repair protein</fullName>
    </recommendedName>
</protein>
<dbReference type="PANTHER" id="PTHR12891:SF0">
    <property type="entry name" value="MMS19 NUCLEOTIDE EXCISION REPAIR PROTEIN HOMOLOG"/>
    <property type="match status" value="1"/>
</dbReference>
<dbReference type="GO" id="GO:0005634">
    <property type="term" value="C:nucleus"/>
    <property type="evidence" value="ECO:0007669"/>
    <property type="project" value="UniProtKB-SubCell"/>
</dbReference>
<comment type="function">
    <text evidence="5">Key component of the cytosolic iron-sulfur protein assembly (CIA) complex, a multiprotein complex that mediates the incorporation of iron-sulfur cluster into apoproteins specifically involved in DNA metabolism and genomic integrity. In the CIA complex, MMS19 acts as an adapter between early-acting CIA components and a subset of cellular target iron-sulfur proteins.</text>
</comment>
<dbReference type="SUPFAM" id="SSF48371">
    <property type="entry name" value="ARM repeat"/>
    <property type="match status" value="1"/>
</dbReference>
<keyword evidence="5" id="KW-0234">DNA repair</keyword>
<dbReference type="GO" id="GO:0097361">
    <property type="term" value="C:cytosolic [4Fe-4S] assembly targeting complex"/>
    <property type="evidence" value="ECO:0007669"/>
    <property type="project" value="UniProtKB-UniRule"/>
</dbReference>
<comment type="subcellular location">
    <subcellularLocation>
        <location evidence="1 5">Nucleus</location>
    </subcellularLocation>
</comment>
<keyword evidence="3" id="KW-0677">Repeat</keyword>
<keyword evidence="9" id="KW-1185">Reference proteome</keyword>